<evidence type="ECO:0000313" key="1">
    <source>
        <dbReference type="EMBL" id="RDB20628.1"/>
    </source>
</evidence>
<proteinExistence type="predicted"/>
<keyword evidence="2" id="KW-1185">Reference proteome</keyword>
<dbReference type="InParanoid" id="A0A369JFE3"/>
<dbReference type="EMBL" id="LUEZ02000058">
    <property type="protein sequence ID" value="RDB20628.1"/>
    <property type="molecule type" value="Genomic_DNA"/>
</dbReference>
<name>A0A369JFE3_HYPMA</name>
<dbReference type="AlphaFoldDB" id="A0A369JFE3"/>
<dbReference type="InterPro" id="IPR011009">
    <property type="entry name" value="Kinase-like_dom_sf"/>
</dbReference>
<sequence length="327" mass="36176">MVSTGAPKPTMNSVSSILMHGAATAGNGQPISLILKRQFPALDLIATRHLLCCCKLTPCKCLTGCIRPGGAPVRVNVAQPPAPTADIHLEFTLDKHIDSGKSGIVNSTTLSSLSSPAHAMVPFVVKFAVRKRNKNLLREAWFYDELQSLQGSTIPRCYGYFEGELPEGCTFAPWKTVEDLRGEKNYEELEDKYFDALYGAFNPAYRSTLARFETAACVTVLLLEPLGGPFLEWGMKAAELDKAITQVRIAYRDISQLGVHHGDVRRPNILAVTKSSTSNPSPISGETYPFRIIDFEWAQKSDYSDTMIRSEHEVDLEPIRERILISI</sequence>
<gene>
    <name evidence="1" type="ORF">Hypma_012255</name>
</gene>
<dbReference type="PANTHER" id="PTHR37171">
    <property type="entry name" value="SERINE/THREONINE-PROTEIN KINASE YRZF-RELATED"/>
    <property type="match status" value="1"/>
</dbReference>
<accession>A0A369JFE3</accession>
<dbReference type="PANTHER" id="PTHR37171:SF1">
    <property type="entry name" value="SERINE_THREONINE-PROTEIN KINASE YRZF-RELATED"/>
    <property type="match status" value="1"/>
</dbReference>
<protein>
    <recommendedName>
        <fullName evidence="3">Protein kinase domain-containing protein</fullName>
    </recommendedName>
</protein>
<dbReference type="InterPro" id="IPR052396">
    <property type="entry name" value="Meiotic_Drive_Suppr_Kinase"/>
</dbReference>
<evidence type="ECO:0008006" key="3">
    <source>
        <dbReference type="Google" id="ProtNLM"/>
    </source>
</evidence>
<evidence type="ECO:0000313" key="2">
    <source>
        <dbReference type="Proteomes" id="UP000076154"/>
    </source>
</evidence>
<dbReference type="OrthoDB" id="3182995at2759"/>
<reference evidence="1" key="1">
    <citation type="submission" date="2018-04" db="EMBL/GenBank/DDBJ databases">
        <title>Whole genome sequencing of Hypsizygus marmoreus.</title>
        <authorList>
            <person name="Choi I.-G."/>
            <person name="Min B."/>
            <person name="Kim J.-G."/>
            <person name="Kim S."/>
            <person name="Oh Y.-L."/>
            <person name="Kong W.-S."/>
            <person name="Park H."/>
            <person name="Jeong J."/>
            <person name="Song E.-S."/>
        </authorList>
    </citation>
    <scope>NUCLEOTIDE SEQUENCE [LARGE SCALE GENOMIC DNA]</scope>
    <source>
        <strain evidence="1">51987-8</strain>
    </source>
</reference>
<comment type="caution">
    <text evidence="1">The sequence shown here is derived from an EMBL/GenBank/DDBJ whole genome shotgun (WGS) entry which is preliminary data.</text>
</comment>
<dbReference type="SUPFAM" id="SSF56112">
    <property type="entry name" value="Protein kinase-like (PK-like)"/>
    <property type="match status" value="1"/>
</dbReference>
<organism evidence="1 2">
    <name type="scientific">Hypsizygus marmoreus</name>
    <name type="common">White beech mushroom</name>
    <name type="synonym">Agaricus marmoreus</name>
    <dbReference type="NCBI Taxonomy" id="39966"/>
    <lineage>
        <taxon>Eukaryota</taxon>
        <taxon>Fungi</taxon>
        <taxon>Dikarya</taxon>
        <taxon>Basidiomycota</taxon>
        <taxon>Agaricomycotina</taxon>
        <taxon>Agaricomycetes</taxon>
        <taxon>Agaricomycetidae</taxon>
        <taxon>Agaricales</taxon>
        <taxon>Tricholomatineae</taxon>
        <taxon>Lyophyllaceae</taxon>
        <taxon>Hypsizygus</taxon>
    </lineage>
</organism>
<dbReference type="Proteomes" id="UP000076154">
    <property type="component" value="Unassembled WGS sequence"/>
</dbReference>